<dbReference type="InterPro" id="IPR015943">
    <property type="entry name" value="WD40/YVTN_repeat-like_dom_sf"/>
</dbReference>
<evidence type="ECO:0000256" key="3">
    <source>
        <dbReference type="PROSITE-ProRule" id="PRU00221"/>
    </source>
</evidence>
<keyword evidence="2" id="KW-0677">Repeat</keyword>
<dbReference type="HOGENOM" id="CLU_000288_57_24_1"/>
<dbReference type="AlphaFoldDB" id="A0A074RT36"/>
<proteinExistence type="predicted"/>
<keyword evidence="1 3" id="KW-0853">WD repeat</keyword>
<organism evidence="4 5">
    <name type="scientific">Rhizoctonia solani 123E</name>
    <dbReference type="NCBI Taxonomy" id="1423351"/>
    <lineage>
        <taxon>Eukaryota</taxon>
        <taxon>Fungi</taxon>
        <taxon>Dikarya</taxon>
        <taxon>Basidiomycota</taxon>
        <taxon>Agaricomycotina</taxon>
        <taxon>Agaricomycetes</taxon>
        <taxon>Cantharellales</taxon>
        <taxon>Ceratobasidiaceae</taxon>
        <taxon>Rhizoctonia</taxon>
    </lineage>
</organism>
<dbReference type="SMART" id="SM00320">
    <property type="entry name" value="WD40"/>
    <property type="match status" value="7"/>
</dbReference>
<dbReference type="InterPro" id="IPR001680">
    <property type="entry name" value="WD40_rpt"/>
</dbReference>
<dbReference type="PRINTS" id="PR00320">
    <property type="entry name" value="GPROTEINBRPT"/>
</dbReference>
<reference evidence="4 5" key="1">
    <citation type="submission" date="2013-12" db="EMBL/GenBank/DDBJ databases">
        <authorList>
            <person name="Cubeta M."/>
            <person name="Pakala S."/>
            <person name="Fedorova N."/>
            <person name="Thomas E."/>
            <person name="Dean R."/>
            <person name="Jabaji S."/>
            <person name="Neate S."/>
            <person name="Toda T."/>
            <person name="Tavantzis S."/>
            <person name="Vilgalys R."/>
            <person name="Bharathan N."/>
            <person name="Pakala S."/>
            <person name="Losada L.S."/>
            <person name="Zafar N."/>
            <person name="Nierman W."/>
        </authorList>
    </citation>
    <scope>NUCLEOTIDE SEQUENCE [LARGE SCALE GENOMIC DNA]</scope>
    <source>
        <strain evidence="4 5">123E</strain>
    </source>
</reference>
<dbReference type="InterPro" id="IPR019775">
    <property type="entry name" value="WD40_repeat_CS"/>
</dbReference>
<feature type="repeat" description="WD" evidence="3">
    <location>
        <begin position="227"/>
        <end position="268"/>
    </location>
</feature>
<dbReference type="PROSITE" id="PS50082">
    <property type="entry name" value="WD_REPEATS_2"/>
    <property type="match status" value="6"/>
</dbReference>
<feature type="repeat" description="WD" evidence="3">
    <location>
        <begin position="269"/>
        <end position="302"/>
    </location>
</feature>
<dbReference type="Proteomes" id="UP000027456">
    <property type="component" value="Unassembled WGS sequence"/>
</dbReference>
<feature type="repeat" description="WD" evidence="3">
    <location>
        <begin position="4"/>
        <end position="45"/>
    </location>
</feature>
<evidence type="ECO:0000256" key="2">
    <source>
        <dbReference type="ARBA" id="ARBA00022737"/>
    </source>
</evidence>
<dbReference type="InterPro" id="IPR020472">
    <property type="entry name" value="WD40_PAC1"/>
</dbReference>
<evidence type="ECO:0000313" key="4">
    <source>
        <dbReference type="EMBL" id="KEP47818.1"/>
    </source>
</evidence>
<keyword evidence="5" id="KW-1185">Reference proteome</keyword>
<dbReference type="CDD" id="cd00200">
    <property type="entry name" value="WD40"/>
    <property type="match status" value="1"/>
</dbReference>
<dbReference type="PANTHER" id="PTHR19848:SF8">
    <property type="entry name" value="F-BOX AND WD REPEAT DOMAIN CONTAINING 7"/>
    <property type="match status" value="1"/>
</dbReference>
<dbReference type="OrthoDB" id="6262491at2759"/>
<evidence type="ECO:0000256" key="1">
    <source>
        <dbReference type="ARBA" id="ARBA00022574"/>
    </source>
</evidence>
<dbReference type="PROSITE" id="PS00678">
    <property type="entry name" value="WD_REPEATS_1"/>
    <property type="match status" value="5"/>
</dbReference>
<dbReference type="Pfam" id="PF00400">
    <property type="entry name" value="WD40"/>
    <property type="match status" value="6"/>
</dbReference>
<feature type="repeat" description="WD" evidence="3">
    <location>
        <begin position="141"/>
        <end position="182"/>
    </location>
</feature>
<accession>A0A074RT36</accession>
<evidence type="ECO:0000313" key="5">
    <source>
        <dbReference type="Proteomes" id="UP000027456"/>
    </source>
</evidence>
<dbReference type="PROSITE" id="PS50294">
    <property type="entry name" value="WD_REPEATS_REGION"/>
    <property type="match status" value="5"/>
</dbReference>
<dbReference type="Gene3D" id="2.130.10.10">
    <property type="entry name" value="YVTN repeat-like/Quinoprotein amine dehydrogenase"/>
    <property type="match status" value="3"/>
</dbReference>
<dbReference type="PANTHER" id="PTHR19848">
    <property type="entry name" value="WD40 REPEAT PROTEIN"/>
    <property type="match status" value="1"/>
</dbReference>
<dbReference type="SUPFAM" id="SSF50998">
    <property type="entry name" value="Quinoprotein alcohol dehydrogenase-like"/>
    <property type="match status" value="1"/>
</dbReference>
<name>A0A074RT36_9AGAM</name>
<comment type="caution">
    <text evidence="4">The sequence shown here is derived from an EMBL/GenBank/DDBJ whole genome shotgun (WGS) entry which is preliminary data.</text>
</comment>
<dbReference type="STRING" id="1423351.A0A074RT36"/>
<feature type="non-terminal residue" evidence="4">
    <location>
        <position position="391"/>
    </location>
</feature>
<gene>
    <name evidence="4" type="ORF">V565_142890</name>
</gene>
<dbReference type="InterPro" id="IPR011047">
    <property type="entry name" value="Quinoprotein_ADH-like_sf"/>
</dbReference>
<feature type="repeat" description="WD" evidence="3">
    <location>
        <begin position="184"/>
        <end position="225"/>
    </location>
</feature>
<protein>
    <submittedName>
        <fullName evidence="4">WD40-repeat protein (Notchless protein), related protein</fullName>
    </submittedName>
</protein>
<feature type="repeat" description="WD" evidence="3">
    <location>
        <begin position="47"/>
        <end position="88"/>
    </location>
</feature>
<dbReference type="EMBL" id="AZST01000644">
    <property type="protein sequence ID" value="KEP47818.1"/>
    <property type="molecule type" value="Genomic_DNA"/>
</dbReference>
<sequence>MIVHEGHSSIVTSVAFPPDGKSVASGSRDMTVRMWDAQSPSPIGMPMSGPLGWVESISYSPLGNTIASGSQDSSIRLWDVDTGRQIGQPLENDQPFLSIAFSPDAKLIASGCGHHMGGSDNSAYSVQLWDVQKRIAVANPLKGHSSAVVSVQFSPDGNRVASSSGDKTIRVWDVERGATVVGPLDKHTDWVRSTAFSSDGSQMVSGSCDRTLRLWDTRSGRTIGNPYDGHADWIHSVAFSPHGTYVVSGAKDKTIRLWDIRTGRQVELFKEHTNWVYSVAFSPCGQYVASGSADCKVIIRNITRQYPDASNSLGPQIINSQMSTQQIFDCLVGAGCADLSSQMDTKQETAMIASGGGFGDIWKGKLHDGGKVAIKAWRTSTLGQCDYKTLK</sequence>